<name>A0ACB9IKI2_9ASTR</name>
<reference evidence="2" key="1">
    <citation type="journal article" date="2022" name="Mol. Ecol. Resour.">
        <title>The genomes of chicory, endive, great burdock and yacon provide insights into Asteraceae palaeo-polyploidization history and plant inulin production.</title>
        <authorList>
            <person name="Fan W."/>
            <person name="Wang S."/>
            <person name="Wang H."/>
            <person name="Wang A."/>
            <person name="Jiang F."/>
            <person name="Liu H."/>
            <person name="Zhao H."/>
            <person name="Xu D."/>
            <person name="Zhang Y."/>
        </authorList>
    </citation>
    <scope>NUCLEOTIDE SEQUENCE [LARGE SCALE GENOMIC DNA]</scope>
    <source>
        <strain evidence="2">cv. Yunnan</strain>
    </source>
</reference>
<dbReference type="Proteomes" id="UP001056120">
    <property type="component" value="Linkage Group LG08"/>
</dbReference>
<accession>A0ACB9IKI2</accession>
<evidence type="ECO:0000313" key="1">
    <source>
        <dbReference type="EMBL" id="KAI3807991.1"/>
    </source>
</evidence>
<comment type="caution">
    <text evidence="1">The sequence shown here is derived from an EMBL/GenBank/DDBJ whole genome shotgun (WGS) entry which is preliminary data.</text>
</comment>
<evidence type="ECO:0000313" key="2">
    <source>
        <dbReference type="Proteomes" id="UP001056120"/>
    </source>
</evidence>
<organism evidence="1 2">
    <name type="scientific">Smallanthus sonchifolius</name>
    <dbReference type="NCBI Taxonomy" id="185202"/>
    <lineage>
        <taxon>Eukaryota</taxon>
        <taxon>Viridiplantae</taxon>
        <taxon>Streptophyta</taxon>
        <taxon>Embryophyta</taxon>
        <taxon>Tracheophyta</taxon>
        <taxon>Spermatophyta</taxon>
        <taxon>Magnoliopsida</taxon>
        <taxon>eudicotyledons</taxon>
        <taxon>Gunneridae</taxon>
        <taxon>Pentapetalae</taxon>
        <taxon>asterids</taxon>
        <taxon>campanulids</taxon>
        <taxon>Asterales</taxon>
        <taxon>Asteraceae</taxon>
        <taxon>Asteroideae</taxon>
        <taxon>Heliantheae alliance</taxon>
        <taxon>Millerieae</taxon>
        <taxon>Smallanthus</taxon>
    </lineage>
</organism>
<keyword evidence="2" id="KW-1185">Reference proteome</keyword>
<sequence length="107" mass="11670">MKATISSSIYKQLSISPFCSILNQKPVPMALSTKITLLISFLLLLYLFSAVTSSSGADHVCSHHKDWFRIHARKLSMLDAVLDYDDAGANPKHDPRRGKGGGGGRNP</sequence>
<proteinExistence type="predicted"/>
<reference evidence="1 2" key="2">
    <citation type="journal article" date="2022" name="Mol. Ecol. Resour.">
        <title>The genomes of chicory, endive, great burdock and yacon provide insights into Asteraceae paleo-polyploidization history and plant inulin production.</title>
        <authorList>
            <person name="Fan W."/>
            <person name="Wang S."/>
            <person name="Wang H."/>
            <person name="Wang A."/>
            <person name="Jiang F."/>
            <person name="Liu H."/>
            <person name="Zhao H."/>
            <person name="Xu D."/>
            <person name="Zhang Y."/>
        </authorList>
    </citation>
    <scope>NUCLEOTIDE SEQUENCE [LARGE SCALE GENOMIC DNA]</scope>
    <source>
        <strain evidence="2">cv. Yunnan</strain>
        <tissue evidence="1">Leaves</tissue>
    </source>
</reference>
<gene>
    <name evidence="1" type="ORF">L1987_23931</name>
</gene>
<protein>
    <submittedName>
        <fullName evidence="1">Uncharacterized protein</fullName>
    </submittedName>
</protein>
<dbReference type="EMBL" id="CM042025">
    <property type="protein sequence ID" value="KAI3807991.1"/>
    <property type="molecule type" value="Genomic_DNA"/>
</dbReference>